<dbReference type="AlphaFoldDB" id="A0A4R3MI81"/>
<comment type="pathway">
    <text evidence="1">Cofactor biosynthesis; adenosylcobalamin biosynthesis.</text>
</comment>
<keyword evidence="3 7" id="KW-0489">Methyltransferase</keyword>
<keyword evidence="8" id="KW-1185">Reference proteome</keyword>
<evidence type="ECO:0000256" key="2">
    <source>
        <dbReference type="ARBA" id="ARBA00022573"/>
    </source>
</evidence>
<evidence type="ECO:0000256" key="5">
    <source>
        <dbReference type="ARBA" id="ARBA00022691"/>
    </source>
</evidence>
<dbReference type="Gene3D" id="3.30.950.10">
    <property type="entry name" value="Methyltransferase, Cobalt-precorrin-4 Transmethylase, Domain 2"/>
    <property type="match status" value="1"/>
</dbReference>
<reference evidence="7 8" key="1">
    <citation type="submission" date="2019-03" db="EMBL/GenBank/DDBJ databases">
        <title>Genomic Encyclopedia of Type Strains, Phase IV (KMG-IV): sequencing the most valuable type-strain genomes for metagenomic binning, comparative biology and taxonomic classification.</title>
        <authorList>
            <person name="Goeker M."/>
        </authorList>
    </citation>
    <scope>NUCLEOTIDE SEQUENCE [LARGE SCALE GENOMIC DNA]</scope>
    <source>
        <strain evidence="7 8">DSM 19345</strain>
    </source>
</reference>
<dbReference type="RefSeq" id="WP_132804945.1">
    <property type="nucleotide sequence ID" value="NZ_SMAK01000001.1"/>
</dbReference>
<proteinExistence type="predicted"/>
<dbReference type="InterPro" id="IPR000878">
    <property type="entry name" value="4pyrrol_Mease"/>
</dbReference>
<dbReference type="Proteomes" id="UP000295678">
    <property type="component" value="Unassembled WGS sequence"/>
</dbReference>
<dbReference type="Gene3D" id="3.40.1010.10">
    <property type="entry name" value="Cobalt-precorrin-4 Transmethylase, Domain 1"/>
    <property type="match status" value="1"/>
</dbReference>
<dbReference type="GO" id="GO:0009236">
    <property type="term" value="P:cobalamin biosynthetic process"/>
    <property type="evidence" value="ECO:0007669"/>
    <property type="project" value="UniProtKB-UniPathway"/>
</dbReference>
<dbReference type="GO" id="GO:0008168">
    <property type="term" value="F:methyltransferase activity"/>
    <property type="evidence" value="ECO:0007669"/>
    <property type="project" value="UniProtKB-KW"/>
</dbReference>
<keyword evidence="4 7" id="KW-0808">Transferase</keyword>
<dbReference type="InterPro" id="IPR035996">
    <property type="entry name" value="4pyrrol_Methylase_sf"/>
</dbReference>
<dbReference type="InterPro" id="IPR051810">
    <property type="entry name" value="Precorrin_MeTrfase"/>
</dbReference>
<dbReference type="EMBL" id="SMAK01000001">
    <property type="protein sequence ID" value="TCT13571.1"/>
    <property type="molecule type" value="Genomic_DNA"/>
</dbReference>
<evidence type="ECO:0000313" key="8">
    <source>
        <dbReference type="Proteomes" id="UP000295678"/>
    </source>
</evidence>
<dbReference type="OrthoDB" id="9772960at2"/>
<evidence type="ECO:0000256" key="4">
    <source>
        <dbReference type="ARBA" id="ARBA00022679"/>
    </source>
</evidence>
<sequence>MTGRLAIVGLGPGAGEMLTPQANAELARASDVLGYTTYLARVPLRPRQQRHASDNREEIARARHALELAAAGREVAIVSSGDPGVFAMAAAVFEAIETGDPVWRDVDVIVVPGISAMLAAAARLGAPLGHDFCVISLSDNLKPWETVVRRLEAALAADFVIALYNPVSKARPWQLGAALDLARAHRPPATPVIFATAVSRPDETIEIADLRAADPARADMRTLVLIGSSATRLVARPSGQPWVYTPRSAPQDSP</sequence>
<feature type="domain" description="Tetrapyrrole methylase" evidence="6">
    <location>
        <begin position="4"/>
        <end position="212"/>
    </location>
</feature>
<evidence type="ECO:0000313" key="7">
    <source>
        <dbReference type="EMBL" id="TCT13571.1"/>
    </source>
</evidence>
<dbReference type="GO" id="GO:0032259">
    <property type="term" value="P:methylation"/>
    <property type="evidence" value="ECO:0007669"/>
    <property type="project" value="UniProtKB-KW"/>
</dbReference>
<dbReference type="UniPathway" id="UPA00148"/>
<name>A0A4R3MI81_9HYPH</name>
<accession>A0A4R3MI81</accession>
<keyword evidence="5" id="KW-0949">S-adenosyl-L-methionine</keyword>
<dbReference type="CDD" id="cd11646">
    <property type="entry name" value="Precorrin_3B_C17_MT"/>
    <property type="match status" value="1"/>
</dbReference>
<protein>
    <submittedName>
        <fullName evidence="7">Precorrin-3 methyltransferase</fullName>
    </submittedName>
</protein>
<dbReference type="SUPFAM" id="SSF53790">
    <property type="entry name" value="Tetrapyrrole methylase"/>
    <property type="match status" value="1"/>
</dbReference>
<comment type="caution">
    <text evidence="7">The sequence shown here is derived from an EMBL/GenBank/DDBJ whole genome shotgun (WGS) entry which is preliminary data.</text>
</comment>
<dbReference type="PANTHER" id="PTHR47036">
    <property type="entry name" value="COBALT-FACTOR III C(17)-METHYLTRANSFERASE-RELATED"/>
    <property type="match status" value="1"/>
</dbReference>
<keyword evidence="2" id="KW-0169">Cobalamin biosynthesis</keyword>
<dbReference type="InterPro" id="IPR014776">
    <property type="entry name" value="4pyrrole_Mease_sub2"/>
</dbReference>
<evidence type="ECO:0000256" key="1">
    <source>
        <dbReference type="ARBA" id="ARBA00004953"/>
    </source>
</evidence>
<dbReference type="InterPro" id="IPR014777">
    <property type="entry name" value="4pyrrole_Mease_sub1"/>
</dbReference>
<gene>
    <name evidence="7" type="ORF">EDC22_101439</name>
</gene>
<evidence type="ECO:0000259" key="6">
    <source>
        <dbReference type="Pfam" id="PF00590"/>
    </source>
</evidence>
<dbReference type="PANTHER" id="PTHR47036:SF1">
    <property type="entry name" value="COBALT-FACTOR III C(17)-METHYLTRANSFERASE-RELATED"/>
    <property type="match status" value="1"/>
</dbReference>
<dbReference type="NCBIfam" id="TIGR01466">
    <property type="entry name" value="cobJ_cbiH"/>
    <property type="match status" value="1"/>
</dbReference>
<dbReference type="Pfam" id="PF00590">
    <property type="entry name" value="TP_methylase"/>
    <property type="match status" value="1"/>
</dbReference>
<dbReference type="InterPro" id="IPR006363">
    <property type="entry name" value="Cbl_synth_CobJ/CibH_dom"/>
</dbReference>
<evidence type="ECO:0000256" key="3">
    <source>
        <dbReference type="ARBA" id="ARBA00022603"/>
    </source>
</evidence>
<organism evidence="7 8">
    <name type="scientific">Tepidamorphus gemmatus</name>
    <dbReference type="NCBI Taxonomy" id="747076"/>
    <lineage>
        <taxon>Bacteria</taxon>
        <taxon>Pseudomonadati</taxon>
        <taxon>Pseudomonadota</taxon>
        <taxon>Alphaproteobacteria</taxon>
        <taxon>Hyphomicrobiales</taxon>
        <taxon>Tepidamorphaceae</taxon>
        <taxon>Tepidamorphus</taxon>
    </lineage>
</organism>